<keyword evidence="3" id="KW-0808">Transferase</keyword>
<dbReference type="SFLD" id="SFLDG01123">
    <property type="entry name" value="methyltransferase_(Class_B)"/>
    <property type="match status" value="1"/>
</dbReference>
<organism evidence="10 11">
    <name type="scientific">Roseivirga pacifica</name>
    <dbReference type="NCBI Taxonomy" id="1267423"/>
    <lineage>
        <taxon>Bacteria</taxon>
        <taxon>Pseudomonadati</taxon>
        <taxon>Bacteroidota</taxon>
        <taxon>Cytophagia</taxon>
        <taxon>Cytophagales</taxon>
        <taxon>Roseivirgaceae</taxon>
        <taxon>Roseivirga</taxon>
    </lineage>
</organism>
<dbReference type="PROSITE" id="PS51332">
    <property type="entry name" value="B12_BINDING"/>
    <property type="match status" value="1"/>
</dbReference>
<dbReference type="AlphaFoldDB" id="A0A1I0Q607"/>
<dbReference type="PANTHER" id="PTHR43409:SF7">
    <property type="entry name" value="BLL1977 PROTEIN"/>
    <property type="match status" value="1"/>
</dbReference>
<dbReference type="InterPro" id="IPR051198">
    <property type="entry name" value="BchE-like"/>
</dbReference>
<evidence type="ECO:0000256" key="7">
    <source>
        <dbReference type="ARBA" id="ARBA00023014"/>
    </source>
</evidence>
<accession>A0A1I0Q607</accession>
<feature type="domain" description="Radical SAM core" evidence="9">
    <location>
        <begin position="179"/>
        <end position="411"/>
    </location>
</feature>
<dbReference type="GO" id="GO:0005829">
    <property type="term" value="C:cytosol"/>
    <property type="evidence" value="ECO:0007669"/>
    <property type="project" value="TreeGrafter"/>
</dbReference>
<dbReference type="Pfam" id="PF02310">
    <property type="entry name" value="B12-binding"/>
    <property type="match status" value="1"/>
</dbReference>
<keyword evidence="7" id="KW-0411">Iron-sulfur</keyword>
<comment type="cofactor">
    <cofactor evidence="1">
        <name>[4Fe-4S] cluster</name>
        <dbReference type="ChEBI" id="CHEBI:49883"/>
    </cofactor>
</comment>
<evidence type="ECO:0000256" key="4">
    <source>
        <dbReference type="ARBA" id="ARBA00022691"/>
    </source>
</evidence>
<dbReference type="PANTHER" id="PTHR43409">
    <property type="entry name" value="ANAEROBIC MAGNESIUM-PROTOPORPHYRIN IX MONOMETHYL ESTER CYCLASE-RELATED"/>
    <property type="match status" value="1"/>
</dbReference>
<evidence type="ECO:0000313" key="10">
    <source>
        <dbReference type="EMBL" id="SEW21984.1"/>
    </source>
</evidence>
<name>A0A1I0Q607_9BACT</name>
<protein>
    <submittedName>
        <fullName evidence="10">Radical SAM superfamily enzyme YgiQ, UPF0313 family</fullName>
    </submittedName>
</protein>
<dbReference type="SFLD" id="SFLDS00029">
    <property type="entry name" value="Radical_SAM"/>
    <property type="match status" value="1"/>
</dbReference>
<dbReference type="InterPro" id="IPR006158">
    <property type="entry name" value="Cobalamin-bd"/>
</dbReference>
<dbReference type="InterPro" id="IPR023404">
    <property type="entry name" value="rSAM_horseshoe"/>
</dbReference>
<dbReference type="PROSITE" id="PS51918">
    <property type="entry name" value="RADICAL_SAM"/>
    <property type="match status" value="1"/>
</dbReference>
<evidence type="ECO:0000256" key="6">
    <source>
        <dbReference type="ARBA" id="ARBA00023004"/>
    </source>
</evidence>
<dbReference type="OrthoDB" id="9801424at2"/>
<dbReference type="Gene3D" id="3.40.50.280">
    <property type="entry name" value="Cobalamin-binding domain"/>
    <property type="match status" value="1"/>
</dbReference>
<dbReference type="CDD" id="cd01335">
    <property type="entry name" value="Radical_SAM"/>
    <property type="match status" value="1"/>
</dbReference>
<dbReference type="Gene3D" id="3.80.30.20">
    <property type="entry name" value="tm_1862 like domain"/>
    <property type="match status" value="1"/>
</dbReference>
<keyword evidence="5" id="KW-0479">Metal-binding</keyword>
<dbReference type="GO" id="GO:0051539">
    <property type="term" value="F:4 iron, 4 sulfur cluster binding"/>
    <property type="evidence" value="ECO:0007669"/>
    <property type="project" value="UniProtKB-KW"/>
</dbReference>
<dbReference type="Proteomes" id="UP000199437">
    <property type="component" value="Unassembled WGS sequence"/>
</dbReference>
<dbReference type="GO" id="GO:0046872">
    <property type="term" value="F:metal ion binding"/>
    <property type="evidence" value="ECO:0007669"/>
    <property type="project" value="UniProtKB-KW"/>
</dbReference>
<gene>
    <name evidence="10" type="ORF">SAMN05216290_2016</name>
</gene>
<evidence type="ECO:0000256" key="1">
    <source>
        <dbReference type="ARBA" id="ARBA00001966"/>
    </source>
</evidence>
<dbReference type="SMART" id="SM00729">
    <property type="entry name" value="Elp3"/>
    <property type="match status" value="1"/>
</dbReference>
<dbReference type="InterPro" id="IPR007197">
    <property type="entry name" value="rSAM"/>
</dbReference>
<keyword evidence="11" id="KW-1185">Reference proteome</keyword>
<evidence type="ECO:0000256" key="2">
    <source>
        <dbReference type="ARBA" id="ARBA00022603"/>
    </source>
</evidence>
<evidence type="ECO:0000259" key="8">
    <source>
        <dbReference type="PROSITE" id="PS51332"/>
    </source>
</evidence>
<dbReference type="EMBL" id="FOIR01000002">
    <property type="protein sequence ID" value="SEW21984.1"/>
    <property type="molecule type" value="Genomic_DNA"/>
</dbReference>
<evidence type="ECO:0000256" key="3">
    <source>
        <dbReference type="ARBA" id="ARBA00022679"/>
    </source>
</evidence>
<dbReference type="GO" id="GO:0003824">
    <property type="term" value="F:catalytic activity"/>
    <property type="evidence" value="ECO:0007669"/>
    <property type="project" value="InterPro"/>
</dbReference>
<feature type="domain" description="B12-binding" evidence="8">
    <location>
        <begin position="4"/>
        <end position="141"/>
    </location>
</feature>
<keyword evidence="2" id="KW-0489">Methyltransferase</keyword>
<keyword evidence="6" id="KW-0408">Iron</keyword>
<dbReference type="Pfam" id="PF04055">
    <property type="entry name" value="Radical_SAM"/>
    <property type="match status" value="1"/>
</dbReference>
<dbReference type="RefSeq" id="WP_090258458.1">
    <property type="nucleotide sequence ID" value="NZ_FOIR01000002.1"/>
</dbReference>
<dbReference type="GO" id="GO:0031419">
    <property type="term" value="F:cobalamin binding"/>
    <property type="evidence" value="ECO:0007669"/>
    <property type="project" value="InterPro"/>
</dbReference>
<dbReference type="SUPFAM" id="SSF102114">
    <property type="entry name" value="Radical SAM enzymes"/>
    <property type="match status" value="1"/>
</dbReference>
<evidence type="ECO:0000256" key="5">
    <source>
        <dbReference type="ARBA" id="ARBA00022723"/>
    </source>
</evidence>
<dbReference type="STRING" id="1267423.SAMN05216290_2016"/>
<dbReference type="GeneID" id="99986730"/>
<dbReference type="InterPro" id="IPR058240">
    <property type="entry name" value="rSAM_sf"/>
</dbReference>
<keyword evidence="4" id="KW-0949">S-adenosyl-L-methionine</keyword>
<proteinExistence type="predicted"/>
<sequence length="456" mass="51862">MNIAFHHILINQNGIAHSPPLGVLTLKKILEDKGYTCSFNQFLHVKGQYLDPKLLAQQIIDTPGAAAISTMINGLPLLIMALRLVKQQAPNKTVIVGGPGFTGVAEEAANKFADIDVVCFGEGEKQVVEIAEWLHKKRQIQDVSGICYRIEGKVKKTPQAERIVALDEIPYLSLNNIDLAAYTGYPVMSSRGCPYKCSFCDVAPSWGRRNTRRSVDHVLDELDYLYYKVGLRDIAFVDDLFIINRKWVEEFCEKKLARGNKMTWRANGHINLSNEKLIALMADAGCKSMFYGVESGSNYVLKKIVKQFTIEKATSILQMTQQYMKTNLNLIWGYPFEKTEDLEATLKYHRFFQQKGLNCSLVMLAPLQSAPITEEFQELILNFKYPNIFIQDYYELKAEFSQQFESLLQSDSKVFSAFYSFASPNLASHAKVVDHYRHSLQSSNAYLTPRELWQEV</sequence>
<reference evidence="11" key="1">
    <citation type="submission" date="2016-10" db="EMBL/GenBank/DDBJ databases">
        <authorList>
            <person name="Varghese N."/>
            <person name="Submissions S."/>
        </authorList>
    </citation>
    <scope>NUCLEOTIDE SEQUENCE [LARGE SCALE GENOMIC DNA]</scope>
    <source>
        <strain evidence="11">CGMCC 1.12402</strain>
    </source>
</reference>
<evidence type="ECO:0000313" key="11">
    <source>
        <dbReference type="Proteomes" id="UP000199437"/>
    </source>
</evidence>
<evidence type="ECO:0000259" key="9">
    <source>
        <dbReference type="PROSITE" id="PS51918"/>
    </source>
</evidence>
<dbReference type="SFLD" id="SFLDG01082">
    <property type="entry name" value="B12-binding_domain_containing"/>
    <property type="match status" value="1"/>
</dbReference>
<dbReference type="InterPro" id="IPR034466">
    <property type="entry name" value="Methyltransferase_Class_B"/>
</dbReference>
<dbReference type="InterPro" id="IPR006638">
    <property type="entry name" value="Elp3/MiaA/NifB-like_rSAM"/>
</dbReference>